<reference evidence="1" key="1">
    <citation type="journal article" date="2011" name="PLoS Biol.">
        <title>Gene gain and loss during evolution of obligate parasitism in the white rust pathogen of Arabidopsis thaliana.</title>
        <authorList>
            <person name="Kemen E."/>
            <person name="Gardiner A."/>
            <person name="Schultz-Larsen T."/>
            <person name="Kemen A.C."/>
            <person name="Balmuth A.L."/>
            <person name="Robert-Seilaniantz A."/>
            <person name="Bailey K."/>
            <person name="Holub E."/>
            <person name="Studholme D.J."/>
            <person name="Maclean D."/>
            <person name="Jones J.D."/>
        </authorList>
    </citation>
    <scope>NUCLEOTIDE SEQUENCE</scope>
</reference>
<sequence length="189" mass="21535">MARLILIQVEIPGHRHIKTLRIIASTNFPRIRVGFLTCRLVLSPAQVSLCDHRPFAIPFTFVYSIGKAVMVMHRFDQLEKNFIQESVLRAVSNEKLISRRTLFGEGSLSAKCDKKLHPFQLHLNLCHIQLASLCPVTACSLPASKARFVSFPQTCAHSNWPLERYFSTGNIHKIRQFPDLFLLNAPQRS</sequence>
<reference evidence="1" key="2">
    <citation type="submission" date="2011-02" db="EMBL/GenBank/DDBJ databases">
        <authorList>
            <person name="MacLean D."/>
        </authorList>
    </citation>
    <scope>NUCLEOTIDE SEQUENCE</scope>
</reference>
<dbReference type="HOGENOM" id="CLU_1436842_0_0_1"/>
<protein>
    <submittedName>
        <fullName evidence="1">AlNc14C250G9634 protein</fullName>
    </submittedName>
</protein>
<name>F0WTF5_9STRA</name>
<accession>F0WTF5</accession>
<proteinExistence type="predicted"/>
<dbReference type="AlphaFoldDB" id="F0WTF5"/>
<dbReference type="EMBL" id="FR824295">
    <property type="protein sequence ID" value="CCA24645.1"/>
    <property type="molecule type" value="Genomic_DNA"/>
</dbReference>
<evidence type="ECO:0000313" key="1">
    <source>
        <dbReference type="EMBL" id="CCA24645.1"/>
    </source>
</evidence>
<gene>
    <name evidence="1" type="primary">AlNc14C250G9634</name>
    <name evidence="1" type="ORF">ALNC14_107890</name>
</gene>
<organism evidence="1">
    <name type="scientific">Albugo laibachii Nc14</name>
    <dbReference type="NCBI Taxonomy" id="890382"/>
    <lineage>
        <taxon>Eukaryota</taxon>
        <taxon>Sar</taxon>
        <taxon>Stramenopiles</taxon>
        <taxon>Oomycota</taxon>
        <taxon>Peronosporomycetes</taxon>
        <taxon>Albuginales</taxon>
        <taxon>Albuginaceae</taxon>
        <taxon>Albugo</taxon>
    </lineage>
</organism>